<organism evidence="3 4">
    <name type="scientific">Nesterenkonia lutea</name>
    <dbReference type="NCBI Taxonomy" id="272919"/>
    <lineage>
        <taxon>Bacteria</taxon>
        <taxon>Bacillati</taxon>
        <taxon>Actinomycetota</taxon>
        <taxon>Actinomycetes</taxon>
        <taxon>Micrococcales</taxon>
        <taxon>Micrococcaceae</taxon>
        <taxon>Nesterenkonia</taxon>
    </lineage>
</organism>
<dbReference type="InterPro" id="IPR000905">
    <property type="entry name" value="Gcp-like_dom"/>
</dbReference>
<dbReference type="RefSeq" id="WP_192596623.1">
    <property type="nucleotide sequence ID" value="NZ_BAAALJ010000018.1"/>
</dbReference>
<dbReference type="InterPro" id="IPR043129">
    <property type="entry name" value="ATPase_NBD"/>
</dbReference>
<sequence length="262" mass="27041">MILAIDSSAGASVAVLHQSRVLAQWRTAETTTHAEVLASAVAETMRRAGAAGAELSGVVVGVGPGPFTGLRVGLALAHSLAEVWQVPLHGICSLDSLAHRAVTQPAPGAPSTPAPAEQSPGALSDPAQEEFLVATDARRREVYWARYRTRRAGSAAEPGQHPSAELIEGPHVSAAGELPDLPAVGFGASLYPEAVTARSATEASWLPDAVELAQVAELAQVTEGAQAAEVGAAGALRQPLPLYLRESDAKVPAQMRPRQAAQ</sequence>
<accession>A0ABR9JB00</accession>
<reference evidence="3 4" key="1">
    <citation type="submission" date="2020-10" db="EMBL/GenBank/DDBJ databases">
        <title>Sequencing the genomes of 1000 actinobacteria strains.</title>
        <authorList>
            <person name="Klenk H.-P."/>
        </authorList>
    </citation>
    <scope>NUCLEOTIDE SEQUENCE [LARGE SCALE GENOMIC DNA]</scope>
    <source>
        <strain evidence="3 4">DSM 15666</strain>
    </source>
</reference>
<evidence type="ECO:0000313" key="4">
    <source>
        <dbReference type="Proteomes" id="UP000643525"/>
    </source>
</evidence>
<dbReference type="PANTHER" id="PTHR11735:SF11">
    <property type="entry name" value="TRNA THREONYLCARBAMOYLADENOSINE BIOSYNTHESIS PROTEIN TSAB"/>
    <property type="match status" value="1"/>
</dbReference>
<evidence type="ECO:0000313" key="3">
    <source>
        <dbReference type="EMBL" id="MBE1523099.1"/>
    </source>
</evidence>
<dbReference type="SUPFAM" id="SSF53067">
    <property type="entry name" value="Actin-like ATPase domain"/>
    <property type="match status" value="2"/>
</dbReference>
<dbReference type="Proteomes" id="UP000643525">
    <property type="component" value="Unassembled WGS sequence"/>
</dbReference>
<name>A0ABR9JB00_9MICC</name>
<dbReference type="PANTHER" id="PTHR11735">
    <property type="entry name" value="TRNA N6-ADENOSINE THREONYLCARBAMOYLTRANSFERASE"/>
    <property type="match status" value="1"/>
</dbReference>
<keyword evidence="4" id="KW-1185">Reference proteome</keyword>
<dbReference type="Pfam" id="PF00814">
    <property type="entry name" value="TsaD"/>
    <property type="match status" value="1"/>
</dbReference>
<dbReference type="NCBIfam" id="TIGR03725">
    <property type="entry name" value="T6A_YeaZ"/>
    <property type="match status" value="1"/>
</dbReference>
<dbReference type="Gene3D" id="3.30.420.40">
    <property type="match status" value="2"/>
</dbReference>
<evidence type="ECO:0000256" key="1">
    <source>
        <dbReference type="SAM" id="MobiDB-lite"/>
    </source>
</evidence>
<dbReference type="InterPro" id="IPR022496">
    <property type="entry name" value="T6A_TsaB"/>
</dbReference>
<feature type="domain" description="Gcp-like" evidence="2">
    <location>
        <begin position="32"/>
        <end position="105"/>
    </location>
</feature>
<protein>
    <submittedName>
        <fullName evidence="3">tRNA threonylcarbamoyl adenosine modification protein YeaZ</fullName>
    </submittedName>
</protein>
<dbReference type="EMBL" id="JADBED010000001">
    <property type="protein sequence ID" value="MBE1523099.1"/>
    <property type="molecule type" value="Genomic_DNA"/>
</dbReference>
<evidence type="ECO:0000259" key="2">
    <source>
        <dbReference type="Pfam" id="PF00814"/>
    </source>
</evidence>
<gene>
    <name evidence="3" type="ORF">H4W27_000217</name>
</gene>
<proteinExistence type="predicted"/>
<comment type="caution">
    <text evidence="3">The sequence shown here is derived from an EMBL/GenBank/DDBJ whole genome shotgun (WGS) entry which is preliminary data.</text>
</comment>
<feature type="region of interest" description="Disordered" evidence="1">
    <location>
        <begin position="103"/>
        <end position="126"/>
    </location>
</feature>